<dbReference type="Proteomes" id="UP000255355">
    <property type="component" value="Unassembled WGS sequence"/>
</dbReference>
<protein>
    <submittedName>
        <fullName evidence="1">Uncharacterized protein</fullName>
    </submittedName>
</protein>
<dbReference type="STRING" id="1210089.GCA_001613165_03310"/>
<dbReference type="InterPro" id="IPR010985">
    <property type="entry name" value="Ribbon_hlx_hlx"/>
</dbReference>
<comment type="caution">
    <text evidence="1">The sequence shown here is derived from an EMBL/GenBank/DDBJ whole genome shotgun (WGS) entry which is preliminary data.</text>
</comment>
<accession>A0A370H4B9</accession>
<evidence type="ECO:0000313" key="1">
    <source>
        <dbReference type="EMBL" id="RDI50985.1"/>
    </source>
</evidence>
<evidence type="ECO:0000313" key="2">
    <source>
        <dbReference type="Proteomes" id="UP000255355"/>
    </source>
</evidence>
<reference evidence="1 2" key="1">
    <citation type="submission" date="2018-07" db="EMBL/GenBank/DDBJ databases">
        <title>Genomic Encyclopedia of Type Strains, Phase IV (KMG-IV): sequencing the most valuable type-strain genomes for metagenomic binning, comparative biology and taxonomic classification.</title>
        <authorList>
            <person name="Goeker M."/>
        </authorList>
    </citation>
    <scope>NUCLEOTIDE SEQUENCE [LARGE SCALE GENOMIC DNA]</scope>
    <source>
        <strain evidence="1 2">DSM 44952</strain>
    </source>
</reference>
<proteinExistence type="predicted"/>
<name>A0A370H4B9_9NOCA</name>
<dbReference type="OrthoDB" id="4557439at2"/>
<dbReference type="AlphaFoldDB" id="A0A370H4B9"/>
<keyword evidence="2" id="KW-1185">Reference proteome</keyword>
<dbReference type="RefSeq" id="WP_068020377.1">
    <property type="nucleotide sequence ID" value="NZ_QQAZ01000005.1"/>
</dbReference>
<organism evidence="1 2">
    <name type="scientific">Nocardia mexicana</name>
    <dbReference type="NCBI Taxonomy" id="279262"/>
    <lineage>
        <taxon>Bacteria</taxon>
        <taxon>Bacillati</taxon>
        <taxon>Actinomycetota</taxon>
        <taxon>Actinomycetes</taxon>
        <taxon>Mycobacteriales</taxon>
        <taxon>Nocardiaceae</taxon>
        <taxon>Nocardia</taxon>
    </lineage>
</organism>
<sequence>MSDKEIPSTPQEVTAFLDRLTFSDGPVPPEQVPPPLQPDEDIMITSSIRLPLRLHTRLKQLAAERGIGLSTLVREWLESAIAELDDDQLISRAEARMALSRLHPARRAG</sequence>
<dbReference type="SUPFAM" id="SSF47598">
    <property type="entry name" value="Ribbon-helix-helix"/>
    <property type="match status" value="1"/>
</dbReference>
<dbReference type="EMBL" id="QQAZ01000005">
    <property type="protein sequence ID" value="RDI50985.1"/>
    <property type="molecule type" value="Genomic_DNA"/>
</dbReference>
<dbReference type="GO" id="GO:0006355">
    <property type="term" value="P:regulation of DNA-templated transcription"/>
    <property type="evidence" value="ECO:0007669"/>
    <property type="project" value="InterPro"/>
</dbReference>
<gene>
    <name evidence="1" type="ORF">DFR68_105462</name>
</gene>